<evidence type="ECO:0000313" key="2">
    <source>
        <dbReference type="Proteomes" id="UP000231658"/>
    </source>
</evidence>
<protein>
    <submittedName>
        <fullName evidence="1">Uncharacterized protein</fullName>
    </submittedName>
</protein>
<dbReference type="Proteomes" id="UP000231658">
    <property type="component" value="Unassembled WGS sequence"/>
</dbReference>
<evidence type="ECO:0000313" key="1">
    <source>
        <dbReference type="EMBL" id="SCA54901.1"/>
    </source>
</evidence>
<keyword evidence="2" id="KW-1185">Reference proteome</keyword>
<organism evidence="1 2">
    <name type="scientific">Candidatus Terasakiella magnetica</name>
    <dbReference type="NCBI Taxonomy" id="1867952"/>
    <lineage>
        <taxon>Bacteria</taxon>
        <taxon>Pseudomonadati</taxon>
        <taxon>Pseudomonadota</taxon>
        <taxon>Alphaproteobacteria</taxon>
        <taxon>Rhodospirillales</taxon>
        <taxon>Terasakiellaceae</taxon>
        <taxon>Terasakiella</taxon>
    </lineage>
</organism>
<dbReference type="AlphaFoldDB" id="A0A1C3RCA8"/>
<dbReference type="EMBL" id="FLYE01000001">
    <property type="protein sequence ID" value="SCA54901.1"/>
    <property type="molecule type" value="Genomic_DNA"/>
</dbReference>
<proteinExistence type="predicted"/>
<name>A0A1C3RCA8_9PROT</name>
<gene>
    <name evidence="1" type="ORF">MTBPR1_10148</name>
</gene>
<sequence length="136" mass="15849">MIIMMNISNEEIATCGYLDNFYPTFVDLHELYTKYLITKAYEDEEESKHAALEKLISTAYTHCKEKAESVTPYSEFNKLCFSKISLQNCILRELKKLCEMDMSTNKKRAEKYVENLIQHVLMPEEVSCTDCRHSGL</sequence>
<accession>A0A1C3RCA8</accession>
<reference evidence="1 2" key="1">
    <citation type="submission" date="2016-07" db="EMBL/GenBank/DDBJ databases">
        <authorList>
            <person name="Lefevre C.T."/>
        </authorList>
    </citation>
    <scope>NUCLEOTIDE SEQUENCE [LARGE SCALE GENOMIC DNA]</scope>
    <source>
        <strain evidence="1">PR1</strain>
    </source>
</reference>